<evidence type="ECO:0000313" key="1">
    <source>
        <dbReference type="Ensembl" id="ENSBOBP00000019223.1"/>
    </source>
</evidence>
<reference evidence="1" key="1">
    <citation type="submission" date="2025-08" db="UniProtKB">
        <authorList>
            <consortium name="Ensembl"/>
        </authorList>
    </citation>
    <scope>IDENTIFICATION</scope>
</reference>
<name>A0A8C0FRH2_BUBBB</name>
<dbReference type="Proteomes" id="UP000694567">
    <property type="component" value="Unplaced"/>
</dbReference>
<dbReference type="Ensembl" id="ENSBOBT00000019661.1">
    <property type="protein sequence ID" value="ENSBOBP00000019223.1"/>
    <property type="gene ID" value="ENSBOBG00000011792.1"/>
</dbReference>
<dbReference type="AlphaFoldDB" id="A0A8C0FRH2"/>
<evidence type="ECO:0000313" key="2">
    <source>
        <dbReference type="Proteomes" id="UP000694567"/>
    </source>
</evidence>
<proteinExistence type="predicted"/>
<sequence>MLISSKLSFRGKNCGEYHRSYRRDNMYNIRSIICHLACYGKVKNISDLIYVKICGVLKVFRENMIQVGKKSNQTQVKYQSKHLYFFLPQSENET</sequence>
<organism evidence="1 2">
    <name type="scientific">Bubo bubo</name>
    <name type="common">Eurasian eagle-owl</name>
    <name type="synonym">Strix bubo</name>
    <dbReference type="NCBI Taxonomy" id="30461"/>
    <lineage>
        <taxon>Eukaryota</taxon>
        <taxon>Metazoa</taxon>
        <taxon>Chordata</taxon>
        <taxon>Craniata</taxon>
        <taxon>Vertebrata</taxon>
        <taxon>Euteleostomi</taxon>
        <taxon>Archelosauria</taxon>
        <taxon>Archosauria</taxon>
        <taxon>Dinosauria</taxon>
        <taxon>Saurischia</taxon>
        <taxon>Theropoda</taxon>
        <taxon>Coelurosauria</taxon>
        <taxon>Aves</taxon>
        <taxon>Neognathae</taxon>
        <taxon>Neoaves</taxon>
        <taxon>Telluraves</taxon>
        <taxon>Strigiformes</taxon>
        <taxon>Strigidae</taxon>
        <taxon>Bubo</taxon>
    </lineage>
</organism>
<accession>A0A8C0FRH2</accession>
<reference evidence="1" key="2">
    <citation type="submission" date="2025-09" db="UniProtKB">
        <authorList>
            <consortium name="Ensembl"/>
        </authorList>
    </citation>
    <scope>IDENTIFICATION</scope>
</reference>
<dbReference type="Gene3D" id="1.10.20.10">
    <property type="entry name" value="Histone, subunit A"/>
    <property type="match status" value="1"/>
</dbReference>
<dbReference type="GO" id="GO:0046982">
    <property type="term" value="F:protein heterodimerization activity"/>
    <property type="evidence" value="ECO:0007669"/>
    <property type="project" value="InterPro"/>
</dbReference>
<keyword evidence="2" id="KW-1185">Reference proteome</keyword>
<dbReference type="InterPro" id="IPR009072">
    <property type="entry name" value="Histone-fold"/>
</dbReference>
<protein>
    <submittedName>
        <fullName evidence="1">Uncharacterized protein</fullName>
    </submittedName>
</protein>